<evidence type="ECO:0000256" key="2">
    <source>
        <dbReference type="ARBA" id="ARBA00022884"/>
    </source>
</evidence>
<sequence length="333" mass="36610">MVSSSEPPSGTPVPLHRSATRFMHKNNLQGFAQRSNIAFPIYQTINEGQQHAPKFRSTVWVDGTSFTSQTTFFHRKAAEQEAARLALECLTERNREEGTSRVCEISTFCKALLNEYASKLNLERPTYNTVQLEGVIPVFKSSLVFNGMSYTGEAAKSKKEAEQLAARAVILSILGNSGSGTKLIEMIKSKSKLYDMFKGKGLQDIHASAVSSAATIRNTPVELGNKDMGVAGSVANYDNETKVEFPESSRTLSTCHEFQMPKQGSAPGTSNSADVFLQSGSAHSTDDNSSLKNRKKNKKANKKPRLESRYVTSCCISLEPRPFLFSGAVKMWK</sequence>
<evidence type="ECO:0000256" key="4">
    <source>
        <dbReference type="SAM" id="MobiDB-lite"/>
    </source>
</evidence>
<dbReference type="PANTHER" id="PTHR46031">
    <property type="match status" value="1"/>
</dbReference>
<dbReference type="InterPro" id="IPR014720">
    <property type="entry name" value="dsRBD_dom"/>
</dbReference>
<dbReference type="GO" id="GO:0003723">
    <property type="term" value="F:RNA binding"/>
    <property type="evidence" value="ECO:0007669"/>
    <property type="project" value="UniProtKB-UniRule"/>
</dbReference>
<dbReference type="SMART" id="SM00358">
    <property type="entry name" value="DSRM"/>
    <property type="match status" value="2"/>
</dbReference>
<gene>
    <name evidence="7" type="primary">LOC113846998</name>
</gene>
<dbReference type="KEGG" id="aprc:113846998"/>
<keyword evidence="1" id="KW-0677">Repeat</keyword>
<feature type="domain" description="DRBM" evidence="5">
    <location>
        <begin position="23"/>
        <end position="92"/>
    </location>
</feature>
<dbReference type="SUPFAM" id="SSF54768">
    <property type="entry name" value="dsRNA-binding domain-like"/>
    <property type="match status" value="2"/>
</dbReference>
<dbReference type="PROSITE" id="PS50137">
    <property type="entry name" value="DS_RBD"/>
    <property type="match status" value="2"/>
</dbReference>
<dbReference type="GeneID" id="113846998"/>
<dbReference type="Proteomes" id="UP000694853">
    <property type="component" value="Unplaced"/>
</dbReference>
<dbReference type="AlphaFoldDB" id="A0A8B8JLQ6"/>
<evidence type="ECO:0000313" key="7">
    <source>
        <dbReference type="RefSeq" id="XP_027331613.1"/>
    </source>
</evidence>
<keyword evidence="6" id="KW-1185">Reference proteome</keyword>
<evidence type="ECO:0000313" key="6">
    <source>
        <dbReference type="Proteomes" id="UP000694853"/>
    </source>
</evidence>
<reference evidence="6" key="1">
    <citation type="journal article" date="2019" name="Toxins">
        <title>Detection of Abrin-Like and Prepropulchellin-Like Toxin Genes and Transcripts Using Whole Genome Sequencing and Full-Length Transcript Sequencing of Abrus precatorius.</title>
        <authorList>
            <person name="Hovde B.T."/>
            <person name="Daligault H.E."/>
            <person name="Hanschen E.R."/>
            <person name="Kunde Y.A."/>
            <person name="Johnson M.B."/>
            <person name="Starkenburg S.R."/>
            <person name="Johnson S.L."/>
        </authorList>
    </citation>
    <scope>NUCLEOTIDE SEQUENCE [LARGE SCALE GENOMIC DNA]</scope>
</reference>
<protein>
    <submittedName>
        <fullName evidence="7">Double-stranded RNA-binding protein 4-like isoform X1</fullName>
    </submittedName>
</protein>
<evidence type="ECO:0000256" key="3">
    <source>
        <dbReference type="PROSITE-ProRule" id="PRU00266"/>
    </source>
</evidence>
<dbReference type="Gene3D" id="3.30.160.20">
    <property type="match status" value="2"/>
</dbReference>
<evidence type="ECO:0000259" key="5">
    <source>
        <dbReference type="PROSITE" id="PS50137"/>
    </source>
</evidence>
<evidence type="ECO:0000256" key="1">
    <source>
        <dbReference type="ARBA" id="ARBA00022737"/>
    </source>
</evidence>
<feature type="domain" description="DRBM" evidence="5">
    <location>
        <begin position="108"/>
        <end position="175"/>
    </location>
</feature>
<dbReference type="RefSeq" id="XP_027331613.1">
    <property type="nucleotide sequence ID" value="XM_027475812.1"/>
</dbReference>
<dbReference type="FunFam" id="3.30.160.20:FF:000071">
    <property type="entry name" value="Double-stranded RNA-binding protein 4"/>
    <property type="match status" value="1"/>
</dbReference>
<reference evidence="7" key="2">
    <citation type="submission" date="2025-08" db="UniProtKB">
        <authorList>
            <consortium name="RefSeq"/>
        </authorList>
    </citation>
    <scope>IDENTIFICATION</scope>
    <source>
        <tissue evidence="7">Young leaves</tissue>
    </source>
</reference>
<dbReference type="Pfam" id="PF00035">
    <property type="entry name" value="dsrm"/>
    <property type="match status" value="2"/>
</dbReference>
<feature type="compositionally biased region" description="Basic residues" evidence="4">
    <location>
        <begin position="292"/>
        <end position="303"/>
    </location>
</feature>
<organism evidence="6 7">
    <name type="scientific">Abrus precatorius</name>
    <name type="common">Indian licorice</name>
    <name type="synonym">Glycine abrus</name>
    <dbReference type="NCBI Taxonomy" id="3816"/>
    <lineage>
        <taxon>Eukaryota</taxon>
        <taxon>Viridiplantae</taxon>
        <taxon>Streptophyta</taxon>
        <taxon>Embryophyta</taxon>
        <taxon>Tracheophyta</taxon>
        <taxon>Spermatophyta</taxon>
        <taxon>Magnoliopsida</taxon>
        <taxon>eudicotyledons</taxon>
        <taxon>Gunneridae</taxon>
        <taxon>Pentapetalae</taxon>
        <taxon>rosids</taxon>
        <taxon>fabids</taxon>
        <taxon>Fabales</taxon>
        <taxon>Fabaceae</taxon>
        <taxon>Papilionoideae</taxon>
        <taxon>50 kb inversion clade</taxon>
        <taxon>NPAAA clade</taxon>
        <taxon>indigoferoid/millettioid clade</taxon>
        <taxon>Abreae</taxon>
        <taxon>Abrus</taxon>
    </lineage>
</organism>
<keyword evidence="2 3" id="KW-0694">RNA-binding</keyword>
<feature type="compositionally biased region" description="Polar residues" evidence="4">
    <location>
        <begin position="266"/>
        <end position="291"/>
    </location>
</feature>
<feature type="region of interest" description="Disordered" evidence="4">
    <location>
        <begin position="260"/>
        <end position="304"/>
    </location>
</feature>
<accession>A0A8B8JLQ6</accession>
<proteinExistence type="predicted"/>
<dbReference type="PANTHER" id="PTHR46031:SF37">
    <property type="entry name" value="DRBM DOMAIN-CONTAINING PROTEIN"/>
    <property type="match status" value="1"/>
</dbReference>
<name>A0A8B8JLQ6_ABRPR</name>
<dbReference type="OrthoDB" id="5988181at2759"/>